<evidence type="ECO:0000256" key="3">
    <source>
        <dbReference type="SAM" id="MobiDB-lite"/>
    </source>
</evidence>
<dbReference type="RefSeq" id="WP_280882258.1">
    <property type="nucleotide sequence ID" value="NZ_JARXVH010000023.1"/>
</dbReference>
<feature type="domain" description="Response regulatory" evidence="4">
    <location>
        <begin position="9"/>
        <end position="125"/>
    </location>
</feature>
<proteinExistence type="predicted"/>
<dbReference type="Proteomes" id="UP001160499">
    <property type="component" value="Unassembled WGS sequence"/>
</dbReference>
<dbReference type="Gene3D" id="3.40.50.2300">
    <property type="match status" value="1"/>
</dbReference>
<evidence type="ECO:0000313" key="5">
    <source>
        <dbReference type="EMBL" id="MDH6221550.1"/>
    </source>
</evidence>
<dbReference type="InterPro" id="IPR050595">
    <property type="entry name" value="Bact_response_regulator"/>
</dbReference>
<dbReference type="Pfam" id="PF00072">
    <property type="entry name" value="Response_reg"/>
    <property type="match status" value="1"/>
</dbReference>
<dbReference type="SUPFAM" id="SSF52172">
    <property type="entry name" value="CheY-like"/>
    <property type="match status" value="1"/>
</dbReference>
<gene>
    <name evidence="5" type="ORF">M2283_008897</name>
</gene>
<dbReference type="PANTHER" id="PTHR44591">
    <property type="entry name" value="STRESS RESPONSE REGULATOR PROTEIN 1"/>
    <property type="match status" value="1"/>
</dbReference>
<protein>
    <submittedName>
        <fullName evidence="5">CheY-like chemotaxis protein</fullName>
    </submittedName>
</protein>
<keyword evidence="6" id="KW-1185">Reference proteome</keyword>
<dbReference type="PROSITE" id="PS50110">
    <property type="entry name" value="RESPONSE_REGULATORY"/>
    <property type="match status" value="1"/>
</dbReference>
<evidence type="ECO:0000256" key="1">
    <source>
        <dbReference type="ARBA" id="ARBA00022553"/>
    </source>
</evidence>
<evidence type="ECO:0000313" key="6">
    <source>
        <dbReference type="Proteomes" id="UP001160499"/>
    </source>
</evidence>
<dbReference type="EMBL" id="JARXVH010000023">
    <property type="protein sequence ID" value="MDH6221550.1"/>
    <property type="molecule type" value="Genomic_DNA"/>
</dbReference>
<accession>A0ABT6LZ21</accession>
<name>A0ABT6LZ21_9ACTN</name>
<dbReference type="PANTHER" id="PTHR44591:SF3">
    <property type="entry name" value="RESPONSE REGULATORY DOMAIN-CONTAINING PROTEIN"/>
    <property type="match status" value="1"/>
</dbReference>
<organism evidence="5 6">
    <name type="scientific">Streptomyces pseudovenezuelae</name>
    <dbReference type="NCBI Taxonomy" id="67350"/>
    <lineage>
        <taxon>Bacteria</taxon>
        <taxon>Bacillati</taxon>
        <taxon>Actinomycetota</taxon>
        <taxon>Actinomycetes</taxon>
        <taxon>Kitasatosporales</taxon>
        <taxon>Streptomycetaceae</taxon>
        <taxon>Streptomyces</taxon>
        <taxon>Streptomyces aurantiacus group</taxon>
    </lineage>
</organism>
<feature type="region of interest" description="Disordered" evidence="3">
    <location>
        <begin position="370"/>
        <end position="389"/>
    </location>
</feature>
<dbReference type="InterPro" id="IPR011006">
    <property type="entry name" value="CheY-like_superfamily"/>
</dbReference>
<reference evidence="5 6" key="1">
    <citation type="submission" date="2023-04" db="EMBL/GenBank/DDBJ databases">
        <title>Forest soil microbial communities from Buena Vista Peninsula, Colon Province, Panama.</title>
        <authorList>
            <person name="Bouskill N."/>
        </authorList>
    </citation>
    <scope>NUCLEOTIDE SEQUENCE [LARGE SCALE GENOMIC DNA]</scope>
    <source>
        <strain evidence="5 6">GGS1</strain>
    </source>
</reference>
<feature type="modified residue" description="4-aspartylphosphate" evidence="2">
    <location>
        <position position="58"/>
    </location>
</feature>
<evidence type="ECO:0000259" key="4">
    <source>
        <dbReference type="PROSITE" id="PS50110"/>
    </source>
</evidence>
<sequence>MTQHLANARVLVADDQQDVARTLCRPLHKAGARLRFTADGHAALQEINTRPFDLLLIDMKMPPEEWGGLWLLRQLKDGGWRIPSLVLSGEGSKQQIIEALRLDAVDWVDKDKAGEELLERCVEIATTKLDMSLEHAASHLPTPLAYRFARYARTTDPDKKVLEGLHTLESVLRFAAALGLSSTPPAPLRGITSDRLAAPSMGTWFTLCTTLANLPGAGNDFTRMFSWLVPERSDHQPVQDLISVRNALAHGRSAPTAAQTEQLDGLLRRFAHRAACSWRADLAVPTSMTYDGTKYAIDVLILRGIGKPVPDTVMTQAPVITGQPLLVNRDAPPVPLSPWLVTHTDSASDVVRCLQFDGLQRAKGGLTPSTPFRYAKTDEGDDIPTISHPQGEWRTLAPWATTV</sequence>
<evidence type="ECO:0000256" key="2">
    <source>
        <dbReference type="PROSITE-ProRule" id="PRU00169"/>
    </source>
</evidence>
<comment type="caution">
    <text evidence="5">The sequence shown here is derived from an EMBL/GenBank/DDBJ whole genome shotgun (WGS) entry which is preliminary data.</text>
</comment>
<keyword evidence="1 2" id="KW-0597">Phosphoprotein</keyword>
<dbReference type="SMART" id="SM00448">
    <property type="entry name" value="REC"/>
    <property type="match status" value="1"/>
</dbReference>
<dbReference type="InterPro" id="IPR001789">
    <property type="entry name" value="Sig_transdc_resp-reg_receiver"/>
</dbReference>
<dbReference type="CDD" id="cd00156">
    <property type="entry name" value="REC"/>
    <property type="match status" value="1"/>
</dbReference>